<comment type="caution">
    <text evidence="3">The sequence shown here is derived from an EMBL/GenBank/DDBJ whole genome shotgun (WGS) entry which is preliminary data.</text>
</comment>
<evidence type="ECO:0000313" key="4">
    <source>
        <dbReference type="Proteomes" id="UP001195483"/>
    </source>
</evidence>
<dbReference type="Proteomes" id="UP001195483">
    <property type="component" value="Unassembled WGS sequence"/>
</dbReference>
<accession>A0AAE0W6G7</accession>
<reference evidence="3" key="3">
    <citation type="submission" date="2023-05" db="EMBL/GenBank/DDBJ databases">
        <authorList>
            <person name="Smith C.H."/>
        </authorList>
    </citation>
    <scope>NUCLEOTIDE SEQUENCE</scope>
    <source>
        <strain evidence="3">CHS0354</strain>
        <tissue evidence="3">Mantle</tissue>
    </source>
</reference>
<dbReference type="Pfam" id="PF16026">
    <property type="entry name" value="MIEAP"/>
    <property type="match status" value="1"/>
</dbReference>
<feature type="compositionally biased region" description="Basic and acidic residues" evidence="1">
    <location>
        <begin position="185"/>
        <end position="202"/>
    </location>
</feature>
<feature type="compositionally biased region" description="Basic and acidic residues" evidence="1">
    <location>
        <begin position="155"/>
        <end position="175"/>
    </location>
</feature>
<name>A0AAE0W6G7_9BIVA</name>
<dbReference type="EMBL" id="JAEAOA010001575">
    <property type="protein sequence ID" value="KAK3602864.1"/>
    <property type="molecule type" value="Genomic_DNA"/>
</dbReference>
<organism evidence="3 4">
    <name type="scientific">Potamilus streckersoni</name>
    <dbReference type="NCBI Taxonomy" id="2493646"/>
    <lineage>
        <taxon>Eukaryota</taxon>
        <taxon>Metazoa</taxon>
        <taxon>Spiralia</taxon>
        <taxon>Lophotrochozoa</taxon>
        <taxon>Mollusca</taxon>
        <taxon>Bivalvia</taxon>
        <taxon>Autobranchia</taxon>
        <taxon>Heteroconchia</taxon>
        <taxon>Palaeoheterodonta</taxon>
        <taxon>Unionida</taxon>
        <taxon>Unionoidea</taxon>
        <taxon>Unionidae</taxon>
        <taxon>Ambleminae</taxon>
        <taxon>Lampsilini</taxon>
        <taxon>Potamilus</taxon>
    </lineage>
</organism>
<proteinExistence type="predicted"/>
<dbReference type="AlphaFoldDB" id="A0AAE0W6G7"/>
<evidence type="ECO:0000256" key="1">
    <source>
        <dbReference type="SAM" id="MobiDB-lite"/>
    </source>
</evidence>
<feature type="compositionally biased region" description="Basic and acidic residues" evidence="1">
    <location>
        <begin position="211"/>
        <end position="225"/>
    </location>
</feature>
<protein>
    <recommendedName>
        <fullName evidence="2">Mitochondria-eating protein C-terminal domain-containing protein</fullName>
    </recommendedName>
</protein>
<keyword evidence="4" id="KW-1185">Reference proteome</keyword>
<sequence length="436" mass="50626">MNRPVVNRMDFIQKFSDNNSHEFSMQDLNEISIDFNYMYDRLQMLKNEQFSVFEFQEFIQHLHDKDFPAAQMSLKGALREYKYVFDLYNHLEQKKDLENKLRTQLNSNLSSRSRDPSFKEASPYENDNNQTDANESDRKEDKMRISSYHPTVPHSSEKAHAPRSGTDKSTEHVYDSDTGAVQETGIDKTPAEETHRSRDLLRDTGAVQETGIDKKPAQETHRSRDLLRRSEEASLLLRQGNPNIADLSDTNRPTNLAERFSELYSNEYTEAFEFLQNHGQYAYKYCRQLASEELEERIHNILQERIGSNEFTDYDKEDILVKGLAAKKLKMDAPGLKNYVCDSFVWKEFWSLIPKEIDPINEKLVTYGWNCADIVWFMCVQDPPISMSWVKKGDTFDTFLYRAYTKNGSTVDFCVWPLVLLTDSGPVLTKGIAQGK</sequence>
<feature type="domain" description="Mitochondria-eating protein C-terminal" evidence="2">
    <location>
        <begin position="252"/>
        <end position="433"/>
    </location>
</feature>
<gene>
    <name evidence="3" type="ORF">CHS0354_026424</name>
</gene>
<evidence type="ECO:0000259" key="2">
    <source>
        <dbReference type="Pfam" id="PF16026"/>
    </source>
</evidence>
<reference evidence="3" key="1">
    <citation type="journal article" date="2021" name="Genome Biol. Evol.">
        <title>A High-Quality Reference Genome for a Parasitic Bivalve with Doubly Uniparental Inheritance (Bivalvia: Unionida).</title>
        <authorList>
            <person name="Smith C.H."/>
        </authorList>
    </citation>
    <scope>NUCLEOTIDE SEQUENCE</scope>
    <source>
        <strain evidence="3">CHS0354</strain>
    </source>
</reference>
<evidence type="ECO:0000313" key="3">
    <source>
        <dbReference type="EMBL" id="KAK3602864.1"/>
    </source>
</evidence>
<feature type="region of interest" description="Disordered" evidence="1">
    <location>
        <begin position="105"/>
        <end position="225"/>
    </location>
</feature>
<feature type="compositionally biased region" description="Basic and acidic residues" evidence="1">
    <location>
        <begin position="135"/>
        <end position="144"/>
    </location>
</feature>
<reference evidence="3" key="2">
    <citation type="journal article" date="2021" name="Genome Biol. Evol.">
        <title>Developing a high-quality reference genome for a parasitic bivalve with doubly uniparental inheritance (Bivalvia: Unionida).</title>
        <authorList>
            <person name="Smith C.H."/>
        </authorList>
    </citation>
    <scope>NUCLEOTIDE SEQUENCE</scope>
    <source>
        <strain evidence="3">CHS0354</strain>
        <tissue evidence="3">Mantle</tissue>
    </source>
</reference>
<dbReference type="InterPro" id="IPR031981">
    <property type="entry name" value="MIEAP_C"/>
</dbReference>